<dbReference type="AlphaFoldDB" id="A0A0C2DYU0"/>
<reference evidence="4 5" key="1">
    <citation type="submission" date="2013-12" db="EMBL/GenBank/DDBJ databases">
        <title>Draft genome of the parsitic nematode Ancylostoma duodenale.</title>
        <authorList>
            <person name="Mitreva M."/>
        </authorList>
    </citation>
    <scope>NUCLEOTIDE SEQUENCE [LARGE SCALE GENOMIC DNA]</scope>
    <source>
        <strain evidence="4 5">Zhejiang</strain>
    </source>
</reference>
<dbReference type="InterPro" id="IPR024969">
    <property type="entry name" value="EIF3F/CSN6-like_C"/>
</dbReference>
<dbReference type="Proteomes" id="UP000054047">
    <property type="component" value="Unassembled WGS sequence"/>
</dbReference>
<organism evidence="4 5">
    <name type="scientific">Ancylostoma duodenale</name>
    <dbReference type="NCBI Taxonomy" id="51022"/>
    <lineage>
        <taxon>Eukaryota</taxon>
        <taxon>Metazoa</taxon>
        <taxon>Ecdysozoa</taxon>
        <taxon>Nematoda</taxon>
        <taxon>Chromadorea</taxon>
        <taxon>Rhabditida</taxon>
        <taxon>Rhabditina</taxon>
        <taxon>Rhabditomorpha</taxon>
        <taxon>Strongyloidea</taxon>
        <taxon>Ancylostomatidae</taxon>
        <taxon>Ancylostomatinae</taxon>
        <taxon>Ancylostoma</taxon>
    </lineage>
</organism>
<protein>
    <recommendedName>
        <fullName evidence="3">EIF3F/CSN6-like C-terminal domain-containing protein</fullName>
    </recommendedName>
</protein>
<sequence>MVKWSIIEYCGLTEKSSCGYCKNAGHKASLGTENGVEDPDEGDSVSFGRMFCSYNGFGEFYAVTGIRVERAGDDGAVSIEAKQMRAAGSAVSMLLDKIGIICEYLKGVQEGKYPANDEIIREANKICQRLPLLKPAEFDDGFKAQERDARAAMLLAKMTEICGTLSSLQAKTNLLGTITAWRSIATIPQQQPKKKSAQRVTAATAPAAPVAADVGANNVGTHSPDVD</sequence>
<keyword evidence="5" id="KW-1185">Reference proteome</keyword>
<feature type="domain" description="EIF3F/CSN6-like C-terminal" evidence="3">
    <location>
        <begin position="76"/>
        <end position="168"/>
    </location>
</feature>
<accession>A0A0C2DYU0</accession>
<comment type="similarity">
    <text evidence="1">Belongs to the peptidase M67A family. CSN6 subfamily.</text>
</comment>
<dbReference type="EMBL" id="KN726444">
    <property type="protein sequence ID" value="KIH68197.1"/>
    <property type="molecule type" value="Genomic_DNA"/>
</dbReference>
<name>A0A0C2DYU0_9BILA</name>
<gene>
    <name evidence="4" type="ORF">ANCDUO_01472</name>
</gene>
<dbReference type="PANTHER" id="PTHR10540:SF8">
    <property type="entry name" value="COP9 SIGNALOSOME COMPLEX SUBUNIT 6"/>
    <property type="match status" value="1"/>
</dbReference>
<dbReference type="Pfam" id="PF13012">
    <property type="entry name" value="MitMem_reg"/>
    <property type="match status" value="1"/>
</dbReference>
<dbReference type="PANTHER" id="PTHR10540">
    <property type="entry name" value="EUKARYOTIC TRANSLATION INITIATION FACTOR 3 SUBUNIT F-RELATED"/>
    <property type="match status" value="1"/>
</dbReference>
<dbReference type="GO" id="GO:0008180">
    <property type="term" value="C:COP9 signalosome"/>
    <property type="evidence" value="ECO:0007669"/>
    <property type="project" value="TreeGrafter"/>
</dbReference>
<evidence type="ECO:0000313" key="4">
    <source>
        <dbReference type="EMBL" id="KIH68197.1"/>
    </source>
</evidence>
<evidence type="ECO:0000256" key="2">
    <source>
        <dbReference type="SAM" id="MobiDB-lite"/>
    </source>
</evidence>
<proteinExistence type="inferred from homology"/>
<evidence type="ECO:0000256" key="1">
    <source>
        <dbReference type="ARBA" id="ARBA00010893"/>
    </source>
</evidence>
<feature type="region of interest" description="Disordered" evidence="2">
    <location>
        <begin position="189"/>
        <end position="227"/>
    </location>
</feature>
<evidence type="ECO:0000313" key="5">
    <source>
        <dbReference type="Proteomes" id="UP000054047"/>
    </source>
</evidence>
<dbReference type="OrthoDB" id="1378at2759"/>
<feature type="compositionally biased region" description="Low complexity" evidence="2">
    <location>
        <begin position="200"/>
        <end position="220"/>
    </location>
</feature>
<evidence type="ECO:0000259" key="3">
    <source>
        <dbReference type="Pfam" id="PF13012"/>
    </source>
</evidence>